<name>B7ZXX5_MAIZE</name>
<reference evidence="2" key="1">
    <citation type="journal article" date="2009" name="PLoS Genet.">
        <title>Sequencing, mapping, and analysis of 27,455 maize full-length cDNAs.</title>
        <authorList>
            <person name="Soderlund C."/>
            <person name="Descour A."/>
            <person name="Kudrna D."/>
            <person name="Bomhoff M."/>
            <person name="Boyd L."/>
            <person name="Currie J."/>
            <person name="Angelova A."/>
            <person name="Collura K."/>
            <person name="Wissotski M."/>
            <person name="Ashley E."/>
            <person name="Morrow D."/>
            <person name="Fernandes J."/>
            <person name="Walbot V."/>
            <person name="Yu Y."/>
        </authorList>
    </citation>
    <scope>NUCLEOTIDE SEQUENCE</scope>
    <source>
        <strain evidence="2">B73</strain>
    </source>
</reference>
<sequence length="128" mass="13824">MPNCYALLPIHEYLQKLSSLCSSMFVVGQVVMGLPPFFRIYASPASAPPRCGTRDPLSSRSVMTHDSRRTARVGPRGAVQAEVPGRAGGGDVRAHGAQLHHADTRRRRRGRGVDGAGRQEEAGRNHPA</sequence>
<feature type="compositionally biased region" description="Basic and acidic residues" evidence="1">
    <location>
        <begin position="117"/>
        <end position="128"/>
    </location>
</feature>
<feature type="region of interest" description="Disordered" evidence="1">
    <location>
        <begin position="45"/>
        <end position="128"/>
    </location>
</feature>
<organism evidence="2">
    <name type="scientific">Zea mays</name>
    <name type="common">Maize</name>
    <dbReference type="NCBI Taxonomy" id="4577"/>
    <lineage>
        <taxon>Eukaryota</taxon>
        <taxon>Viridiplantae</taxon>
        <taxon>Streptophyta</taxon>
        <taxon>Embryophyta</taxon>
        <taxon>Tracheophyta</taxon>
        <taxon>Spermatophyta</taxon>
        <taxon>Magnoliopsida</taxon>
        <taxon>Liliopsida</taxon>
        <taxon>Poales</taxon>
        <taxon>Poaceae</taxon>
        <taxon>PACMAD clade</taxon>
        <taxon>Panicoideae</taxon>
        <taxon>Andropogonodae</taxon>
        <taxon>Andropogoneae</taxon>
        <taxon>Tripsacinae</taxon>
        <taxon>Zea</taxon>
    </lineage>
</organism>
<dbReference type="GeneID" id="100279390"/>
<dbReference type="KEGG" id="zma:100279390"/>
<evidence type="ECO:0000313" key="2">
    <source>
        <dbReference type="EMBL" id="ACL52774.1"/>
    </source>
</evidence>
<accession>B7ZXX5</accession>
<evidence type="ECO:0000256" key="1">
    <source>
        <dbReference type="SAM" id="MobiDB-lite"/>
    </source>
</evidence>
<proteinExistence type="evidence at transcript level"/>
<dbReference type="AlphaFoldDB" id="B7ZXX5"/>
<protein>
    <submittedName>
        <fullName evidence="2">Uncharacterized protein</fullName>
    </submittedName>
</protein>
<dbReference type="EMBL" id="BT054167">
    <property type="protein sequence ID" value="ACL52774.1"/>
    <property type="molecule type" value="mRNA"/>
</dbReference>